<dbReference type="PROSITE" id="PS00018">
    <property type="entry name" value="EF_HAND_1"/>
    <property type="match status" value="2"/>
</dbReference>
<feature type="compositionally biased region" description="Low complexity" evidence="8">
    <location>
        <begin position="1"/>
        <end position="10"/>
    </location>
</feature>
<keyword evidence="7 9" id="KW-0472">Membrane</keyword>
<feature type="transmembrane region" description="Helical" evidence="9">
    <location>
        <begin position="298"/>
        <end position="322"/>
    </location>
</feature>
<dbReference type="CDD" id="cd00051">
    <property type="entry name" value="EFh"/>
    <property type="match status" value="1"/>
</dbReference>
<evidence type="ECO:0000256" key="1">
    <source>
        <dbReference type="ARBA" id="ARBA00004141"/>
    </source>
</evidence>
<dbReference type="GO" id="GO:0005248">
    <property type="term" value="F:voltage-gated sodium channel activity"/>
    <property type="evidence" value="ECO:0007669"/>
    <property type="project" value="TreeGrafter"/>
</dbReference>
<dbReference type="SMART" id="SM00054">
    <property type="entry name" value="EFh"/>
    <property type="match status" value="2"/>
</dbReference>
<evidence type="ECO:0000256" key="2">
    <source>
        <dbReference type="ARBA" id="ARBA00005253"/>
    </source>
</evidence>
<feature type="transmembrane region" description="Helical" evidence="9">
    <location>
        <begin position="654"/>
        <end position="675"/>
    </location>
</feature>
<proteinExistence type="inferred from homology"/>
<gene>
    <name evidence="11" type="ORF">FCC1311_037552</name>
</gene>
<dbReference type="Pfam" id="PF00520">
    <property type="entry name" value="Ion_trans"/>
    <property type="match status" value="2"/>
</dbReference>
<feature type="domain" description="EF-hand" evidence="10">
    <location>
        <begin position="845"/>
        <end position="880"/>
    </location>
</feature>
<evidence type="ECO:0000256" key="6">
    <source>
        <dbReference type="ARBA" id="ARBA00022989"/>
    </source>
</evidence>
<dbReference type="PANTHER" id="PTHR10037:SF62">
    <property type="entry name" value="SODIUM CHANNEL PROTEIN 60E"/>
    <property type="match status" value="1"/>
</dbReference>
<keyword evidence="4" id="KW-0677">Repeat</keyword>
<dbReference type="OrthoDB" id="416585at2759"/>
<accession>A0A2R5G901</accession>
<dbReference type="Gene3D" id="1.10.238.10">
    <property type="entry name" value="EF-hand"/>
    <property type="match status" value="1"/>
</dbReference>
<dbReference type="Proteomes" id="UP000241890">
    <property type="component" value="Unassembled WGS sequence"/>
</dbReference>
<dbReference type="AlphaFoldDB" id="A0A2R5G901"/>
<dbReference type="InterPro" id="IPR043203">
    <property type="entry name" value="VGCC_Ca_Na"/>
</dbReference>
<feature type="compositionally biased region" description="Basic and acidic residues" evidence="8">
    <location>
        <begin position="354"/>
        <end position="377"/>
    </location>
</feature>
<keyword evidence="6 9" id="KW-1133">Transmembrane helix</keyword>
<feature type="compositionally biased region" description="Basic residues" evidence="8">
    <location>
        <begin position="343"/>
        <end position="353"/>
    </location>
</feature>
<dbReference type="InterPro" id="IPR005821">
    <property type="entry name" value="Ion_trans_dom"/>
</dbReference>
<dbReference type="InParanoid" id="A0A2R5G901"/>
<organism evidence="11 12">
    <name type="scientific">Hondaea fermentalgiana</name>
    <dbReference type="NCBI Taxonomy" id="2315210"/>
    <lineage>
        <taxon>Eukaryota</taxon>
        <taxon>Sar</taxon>
        <taxon>Stramenopiles</taxon>
        <taxon>Bigyra</taxon>
        <taxon>Labyrinthulomycetes</taxon>
        <taxon>Thraustochytrida</taxon>
        <taxon>Thraustochytriidae</taxon>
        <taxon>Hondaea</taxon>
    </lineage>
</organism>
<dbReference type="EMBL" id="BEYU01000032">
    <property type="protein sequence ID" value="GBG27532.1"/>
    <property type="molecule type" value="Genomic_DNA"/>
</dbReference>
<reference evidence="11 12" key="1">
    <citation type="submission" date="2017-12" db="EMBL/GenBank/DDBJ databases">
        <title>Sequencing, de novo assembly and annotation of complete genome of a new Thraustochytrid species, strain FCC1311.</title>
        <authorList>
            <person name="Sedici K."/>
            <person name="Godart F."/>
            <person name="Aiese Cigliano R."/>
            <person name="Sanseverino W."/>
            <person name="Barakat M."/>
            <person name="Ortet P."/>
            <person name="Marechal E."/>
            <person name="Cagnac O."/>
            <person name="Amato A."/>
        </authorList>
    </citation>
    <scope>NUCLEOTIDE SEQUENCE [LARGE SCALE GENOMIC DNA]</scope>
</reference>
<keyword evidence="5" id="KW-0106">Calcium</keyword>
<dbReference type="SUPFAM" id="SSF47473">
    <property type="entry name" value="EF-hand"/>
    <property type="match status" value="1"/>
</dbReference>
<feature type="region of interest" description="Disordered" evidence="8">
    <location>
        <begin position="1"/>
        <end position="38"/>
    </location>
</feature>
<protein>
    <submittedName>
        <fullName evidence="11">Voltage-dependent L-type calcium channel subunit alpha-1F</fullName>
    </submittedName>
</protein>
<dbReference type="Pfam" id="PF13499">
    <property type="entry name" value="EF-hand_7"/>
    <property type="match status" value="1"/>
</dbReference>
<dbReference type="GO" id="GO:0001518">
    <property type="term" value="C:voltage-gated sodium channel complex"/>
    <property type="evidence" value="ECO:0007669"/>
    <property type="project" value="TreeGrafter"/>
</dbReference>
<dbReference type="GO" id="GO:0043226">
    <property type="term" value="C:organelle"/>
    <property type="evidence" value="ECO:0007669"/>
    <property type="project" value="UniProtKB-ARBA"/>
</dbReference>
<feature type="compositionally biased region" description="Basic and acidic residues" evidence="8">
    <location>
        <begin position="333"/>
        <end position="342"/>
    </location>
</feature>
<evidence type="ECO:0000313" key="12">
    <source>
        <dbReference type="Proteomes" id="UP000241890"/>
    </source>
</evidence>
<comment type="subcellular location">
    <subcellularLocation>
        <location evidence="1">Membrane</location>
        <topology evidence="1">Multi-pass membrane protein</topology>
    </subcellularLocation>
</comment>
<feature type="compositionally biased region" description="Basic and acidic residues" evidence="8">
    <location>
        <begin position="17"/>
        <end position="30"/>
    </location>
</feature>
<dbReference type="InterPro" id="IPR018247">
    <property type="entry name" value="EF_Hand_1_Ca_BS"/>
</dbReference>
<dbReference type="Gene3D" id="1.10.287.70">
    <property type="match status" value="2"/>
</dbReference>
<sequence>MATAASAAGAVRRLRERAKEQERESRRAMLETESDYGEDTATVVELSKYKDEDNYDNEYMKQYIRFAARCDDLVRSDSFNGFIIFIITLAGLIVGLQTYPKFESDTRINGADTFVLAIFAAEVVLKVIAEGGAPWRYFTGKEKGWNIFDLLIVFLSLPFWGSTFGGNSVKLLRLTRLMRVMKLVKKIPQLEVIIMGLIGGLRSIVYILALLLLVFYVYAILGFYMFGENDHFHFGSVPTSIITLFRMATLEDWTDVVYTQYFGCSSEMFDSYAQTSGYFGDCPETSESDMRPYQGITIAYFLSFIIVSALVMLSLFVGAVTMSMTKSMADMKFEKETQERLRRKERAKRRAEKHHSQNTESKLRLSESDAESSKSSELEGPVLQKHFHTENVLQSSGSGRAEASKPYGAGSATVAKLFQSSSQSGQAKSKFRPAAILPLLPEDEAGSALSNTAIAPIPGAINDMGVTYSKAEKAKLENVISFLHKETQPAPKGRFQKIARGAVDAIKSGRRTTLLWNPFAPPVPCREETERVREAFKNAWEGVDLLEILEEDVEAHYKTRFQRKYTALSNVSRHISESSWFANSVTVTIIIASLLEGFQTEEFTKTGRVYQIFATIDYIVVCIFFTEIILKTIAERFHPWRYFIRHGRVLGWNLFDYCVVIGSLLPGQGSLIRLLRLLRLMRVLKLVKALPALQVIIVALIGGLTSISYIGVILFLVFYVFAILGMILFQESDPWHFGSLHTSLFSLMRMATLDDWSDIMYVNMYGCDKYGYDGIESMCTEPYAFYIVAAIYFVFFVLVGALVLMTLFIGVVTTSMEEATEAQGKQQEFNNKVQALRERHNISESSIKAYQRVFDMLDLDGSGTIEEEELRFGLKSIGRCPAKEDLDRMIKLVDEDKSGEIDFIEFCKLLMLISEAGAGGSMLFNKDPTRSRPSIQKKFGSILGRTLSR</sequence>
<dbReference type="SUPFAM" id="SSF81324">
    <property type="entry name" value="Voltage-gated potassium channels"/>
    <property type="match status" value="2"/>
</dbReference>
<dbReference type="FunFam" id="1.10.238.10:FF:000178">
    <property type="entry name" value="Calmodulin-2 A"/>
    <property type="match status" value="1"/>
</dbReference>
<feature type="transmembrane region" description="Helical" evidence="9">
    <location>
        <begin position="193"/>
        <end position="226"/>
    </location>
</feature>
<evidence type="ECO:0000256" key="3">
    <source>
        <dbReference type="ARBA" id="ARBA00022692"/>
    </source>
</evidence>
<dbReference type="GO" id="GO:0005509">
    <property type="term" value="F:calcium ion binding"/>
    <property type="evidence" value="ECO:0007669"/>
    <property type="project" value="InterPro"/>
</dbReference>
<evidence type="ECO:0000259" key="10">
    <source>
        <dbReference type="PROSITE" id="PS50222"/>
    </source>
</evidence>
<comment type="similarity">
    <text evidence="2">Belongs to the centrin family.</text>
</comment>
<evidence type="ECO:0000256" key="4">
    <source>
        <dbReference type="ARBA" id="ARBA00022737"/>
    </source>
</evidence>
<keyword evidence="12" id="KW-1185">Reference proteome</keyword>
<dbReference type="InterPro" id="IPR011992">
    <property type="entry name" value="EF-hand-dom_pair"/>
</dbReference>
<feature type="transmembrane region" description="Helical" evidence="9">
    <location>
        <begin position="79"/>
        <end position="99"/>
    </location>
</feature>
<evidence type="ECO:0000256" key="7">
    <source>
        <dbReference type="ARBA" id="ARBA00023136"/>
    </source>
</evidence>
<evidence type="ECO:0000256" key="9">
    <source>
        <dbReference type="SAM" id="Phobius"/>
    </source>
</evidence>
<feature type="transmembrane region" description="Helical" evidence="9">
    <location>
        <begin position="612"/>
        <end position="634"/>
    </location>
</feature>
<feature type="transmembrane region" description="Helical" evidence="9">
    <location>
        <begin position="783"/>
        <end position="809"/>
    </location>
</feature>
<comment type="caution">
    <text evidence="11">The sequence shown here is derived from an EMBL/GenBank/DDBJ whole genome shotgun (WGS) entry which is preliminary data.</text>
</comment>
<feature type="domain" description="EF-hand" evidence="10">
    <location>
        <begin position="881"/>
        <end position="916"/>
    </location>
</feature>
<evidence type="ECO:0000256" key="5">
    <source>
        <dbReference type="ARBA" id="ARBA00022837"/>
    </source>
</evidence>
<dbReference type="PROSITE" id="PS50222">
    <property type="entry name" value="EF_HAND_2"/>
    <property type="match status" value="2"/>
</dbReference>
<dbReference type="Gene3D" id="1.20.120.350">
    <property type="entry name" value="Voltage-gated potassium channels. Chain C"/>
    <property type="match status" value="2"/>
</dbReference>
<dbReference type="InterPro" id="IPR002048">
    <property type="entry name" value="EF_hand_dom"/>
</dbReference>
<dbReference type="InterPro" id="IPR027359">
    <property type="entry name" value="Volt_channel_dom_sf"/>
</dbReference>
<dbReference type="PANTHER" id="PTHR10037">
    <property type="entry name" value="VOLTAGE-GATED CATION CHANNEL CALCIUM AND SODIUM"/>
    <property type="match status" value="1"/>
</dbReference>
<feature type="transmembrane region" description="Helical" evidence="9">
    <location>
        <begin position="696"/>
        <end position="729"/>
    </location>
</feature>
<evidence type="ECO:0000256" key="8">
    <source>
        <dbReference type="SAM" id="MobiDB-lite"/>
    </source>
</evidence>
<keyword evidence="3 9" id="KW-0812">Transmembrane</keyword>
<evidence type="ECO:0000313" key="11">
    <source>
        <dbReference type="EMBL" id="GBG27532.1"/>
    </source>
</evidence>
<feature type="transmembrane region" description="Helical" evidence="9">
    <location>
        <begin position="149"/>
        <end position="172"/>
    </location>
</feature>
<feature type="region of interest" description="Disordered" evidence="8">
    <location>
        <begin position="333"/>
        <end position="385"/>
    </location>
</feature>
<name>A0A2R5G901_9STRA</name>